<keyword evidence="2" id="KW-1185">Reference proteome</keyword>
<gene>
    <name evidence="1" type="ORF">RPERSI_LOCUS30336</name>
</gene>
<feature type="non-terminal residue" evidence="1">
    <location>
        <position position="62"/>
    </location>
</feature>
<proteinExistence type="predicted"/>
<sequence length="62" mass="7237">ATYNTMESLIKEAREIYDGNDFRELNDIYVKNKVIVEKLENLVPRAHKEIIKGHEDHTGPQL</sequence>
<dbReference type="EMBL" id="CAJVQC010117896">
    <property type="protein sequence ID" value="CAG8837517.1"/>
    <property type="molecule type" value="Genomic_DNA"/>
</dbReference>
<feature type="non-terminal residue" evidence="1">
    <location>
        <position position="1"/>
    </location>
</feature>
<reference evidence="1" key="1">
    <citation type="submission" date="2021-06" db="EMBL/GenBank/DDBJ databases">
        <authorList>
            <person name="Kallberg Y."/>
            <person name="Tangrot J."/>
            <person name="Rosling A."/>
        </authorList>
    </citation>
    <scope>NUCLEOTIDE SEQUENCE</scope>
    <source>
        <strain evidence="1">MA461A</strain>
    </source>
</reference>
<comment type="caution">
    <text evidence="1">The sequence shown here is derived from an EMBL/GenBank/DDBJ whole genome shotgun (WGS) entry which is preliminary data.</text>
</comment>
<evidence type="ECO:0000313" key="1">
    <source>
        <dbReference type="EMBL" id="CAG8837517.1"/>
    </source>
</evidence>
<dbReference type="Proteomes" id="UP000789920">
    <property type="component" value="Unassembled WGS sequence"/>
</dbReference>
<organism evidence="1 2">
    <name type="scientific">Racocetra persica</name>
    <dbReference type="NCBI Taxonomy" id="160502"/>
    <lineage>
        <taxon>Eukaryota</taxon>
        <taxon>Fungi</taxon>
        <taxon>Fungi incertae sedis</taxon>
        <taxon>Mucoromycota</taxon>
        <taxon>Glomeromycotina</taxon>
        <taxon>Glomeromycetes</taxon>
        <taxon>Diversisporales</taxon>
        <taxon>Gigasporaceae</taxon>
        <taxon>Racocetra</taxon>
    </lineage>
</organism>
<accession>A0ACA9SES9</accession>
<name>A0ACA9SES9_9GLOM</name>
<protein>
    <submittedName>
        <fullName evidence="1">8669_t:CDS:1</fullName>
    </submittedName>
</protein>
<evidence type="ECO:0000313" key="2">
    <source>
        <dbReference type="Proteomes" id="UP000789920"/>
    </source>
</evidence>